<evidence type="ECO:0000256" key="16">
    <source>
        <dbReference type="SAM" id="Coils"/>
    </source>
</evidence>
<feature type="transmembrane region" description="Helical" evidence="17">
    <location>
        <begin position="1581"/>
        <end position="1606"/>
    </location>
</feature>
<feature type="domain" description="VPS10" evidence="18">
    <location>
        <begin position="886"/>
        <end position="1518"/>
    </location>
</feature>
<keyword evidence="6" id="KW-0677">Repeat</keyword>
<evidence type="ECO:0000256" key="2">
    <source>
        <dbReference type="ARBA" id="ARBA00004488"/>
    </source>
</evidence>
<dbReference type="CDD" id="cd15482">
    <property type="entry name" value="Sialidase_non-viral"/>
    <property type="match status" value="1"/>
</dbReference>
<evidence type="ECO:0000256" key="15">
    <source>
        <dbReference type="ARBA" id="ARBA00031902"/>
    </source>
</evidence>
<dbReference type="SMART" id="SM00602">
    <property type="entry name" value="VPS10"/>
    <property type="match status" value="2"/>
</dbReference>
<feature type="domain" description="VPS10" evidence="18">
    <location>
        <begin position="220"/>
        <end position="849"/>
    </location>
</feature>
<dbReference type="EMBL" id="JBBBZM010000004">
    <property type="protein sequence ID" value="KAL0640297.1"/>
    <property type="molecule type" value="Genomic_DNA"/>
</dbReference>
<keyword evidence="16" id="KW-0175">Coiled coil</keyword>
<dbReference type="Gene3D" id="2.10.70.80">
    <property type="match status" value="2"/>
</dbReference>
<keyword evidence="11" id="KW-0325">Glycoprotein</keyword>
<dbReference type="InterPro" id="IPR050310">
    <property type="entry name" value="VPS10-sortilin"/>
</dbReference>
<evidence type="ECO:0000256" key="13">
    <source>
        <dbReference type="ARBA" id="ARBA00031250"/>
    </source>
</evidence>
<evidence type="ECO:0000256" key="6">
    <source>
        <dbReference type="ARBA" id="ARBA00022737"/>
    </source>
</evidence>
<dbReference type="Pfam" id="PF15902">
    <property type="entry name" value="Sortilin-Vps10"/>
    <property type="match status" value="2"/>
</dbReference>
<keyword evidence="10" id="KW-0675">Receptor</keyword>
<dbReference type="PANTHER" id="PTHR12106">
    <property type="entry name" value="SORTILIN RELATED"/>
    <property type="match status" value="1"/>
</dbReference>
<dbReference type="Gene3D" id="3.30.60.270">
    <property type="match status" value="2"/>
</dbReference>
<feature type="coiled-coil region" evidence="16">
    <location>
        <begin position="102"/>
        <end position="146"/>
    </location>
</feature>
<protein>
    <recommendedName>
        <fullName evidence="3">Vacuolar protein sorting/targeting protein 10</fullName>
    </recommendedName>
    <alternativeName>
        <fullName evidence="14">Carboxypeptidase Y receptor</fullName>
    </alternativeName>
    <alternativeName>
        <fullName evidence="13 15">Sortilin VPS10</fullName>
    </alternativeName>
</protein>
<dbReference type="InterPro" id="IPR015943">
    <property type="entry name" value="WD40/YVTN_repeat-like_dom_sf"/>
</dbReference>
<feature type="transmembrane region" description="Helical" evidence="17">
    <location>
        <begin position="160"/>
        <end position="178"/>
    </location>
</feature>
<dbReference type="SUPFAM" id="SSF110296">
    <property type="entry name" value="Oligoxyloglucan reducing end-specific cellobiohydrolase"/>
    <property type="match status" value="2"/>
</dbReference>
<evidence type="ECO:0000259" key="18">
    <source>
        <dbReference type="SMART" id="SM00602"/>
    </source>
</evidence>
<comment type="subcellular location">
    <subcellularLocation>
        <location evidence="1">Golgi apparatus</location>
        <location evidence="1">trans-Golgi network membrane</location>
        <topology evidence="1">Multi-pass membrane protein</topology>
    </subcellularLocation>
    <subcellularLocation>
        <location evidence="2">Prevacuolar compartment membrane</location>
        <topology evidence="2">Multi-pass membrane protein</topology>
    </subcellularLocation>
</comment>
<dbReference type="Proteomes" id="UP001447188">
    <property type="component" value="Unassembled WGS sequence"/>
</dbReference>
<evidence type="ECO:0000313" key="19">
    <source>
        <dbReference type="EMBL" id="KAL0640297.1"/>
    </source>
</evidence>
<keyword evidence="7" id="KW-0653">Protein transport</keyword>
<proteinExistence type="predicted"/>
<evidence type="ECO:0000313" key="20">
    <source>
        <dbReference type="Proteomes" id="UP001447188"/>
    </source>
</evidence>
<gene>
    <name evidence="19" type="primary">VPS10</name>
    <name evidence="19" type="ORF">Q9L58_000577</name>
</gene>
<comment type="caution">
    <text evidence="19">The sequence shown here is derived from an EMBL/GenBank/DDBJ whole genome shotgun (WGS) entry which is preliminary data.</text>
</comment>
<evidence type="ECO:0000256" key="8">
    <source>
        <dbReference type="ARBA" id="ARBA00023034"/>
    </source>
</evidence>
<accession>A0ABR3GWN2</accession>
<keyword evidence="9 17" id="KW-0472">Membrane</keyword>
<evidence type="ECO:0000256" key="9">
    <source>
        <dbReference type="ARBA" id="ARBA00023136"/>
    </source>
</evidence>
<comment type="function">
    <text evidence="12">Functions as a sorting receptor in the Golgi compartment required for the intracellular sorting and delivery of soluble vacuolar proteins, like carboxypeptidase Y (CPY) and proteinase A. Executes multiple rounds of sorting by cycling between the late Golgi and a prevacuolar endosome-like compartment.</text>
</comment>
<reference evidence="19 20" key="1">
    <citation type="submission" date="2024-02" db="EMBL/GenBank/DDBJ databases">
        <title>Discinaceae phylogenomics.</title>
        <authorList>
            <person name="Dirks A.C."/>
            <person name="James T.Y."/>
        </authorList>
    </citation>
    <scope>NUCLEOTIDE SEQUENCE [LARGE SCALE GENOMIC DNA]</scope>
    <source>
        <strain evidence="19 20">ACD0624</strain>
    </source>
</reference>
<sequence length="1646" mass="185999">MSWKGSLQVEMGSSTNIMCERGISQAQQVEVSTAVRNLRATGEQQILRLTHTYSSVSKKLNEIRIMGQQLKALGKAAEEVLREFDIGDMSTRREYTAQIKGIERFQEELVSIQKLEERLGAEKRKVQAYRERLERVQERIDKQKEMETVWRQRASRRLRFLWGFISVLVILWLLATASNDRPSESTDLQVKFANARDPKVHSTELENIPAIFFYFDDSPVILSLDARVGNVWRSGDDGKSWDKVKDIPEGEAWDMVQHPFDKTRAFVLGEDKKHWYTRDLGKSWQRFEVKHPTSFTQPPLVFHAGKPDYVLYAGRICRDDDFFGLNCKEVAYYTKDGFDSDTKLLRENAHSCIFAHGTKIFTEAQSYTILCIVDGKDQFPEHRKLVVTSNFFDSETEPRLNGYSTVDGLAAIAGVQKFIVAAVKSKGTDEMALYVTDDTITWDRAEFPHDHGGLREDAYTILESTPYSIQVDVLTTKPTNPMGSLFTSNSNGTYFTRNLENTNRAIEGFVDFEQVQNIQGIVLANIVKNAGDVAKSPSTQKKVISRISFDDGKFDTWQPLKTKDNKDLHLFSVTKLANGGRIFSSPAPGLLMGVGSTGDYLEPYTDCDLYLSDDGGLKWSRVRKDAHRYEFGGSGSVIVAINDEGATDKLYYSFNHGNGWSSVDLGKDVHARLLTTTPDSTSLHFTLIGTDKDKKSHVFSIDFTDVLDRECKLDKGNKKGDYEKWYARLDEKGEPDCLMGHKQFFWRRRRDAKCFVGDVFEDPVPEEDICECTDHDFECDFNYVRENGKKEDKCVPAKGAKFIVPSGECKKPDDKYMASSGYRKIPGNDCKGGKKLDEKVEKTCGDVAVAPPSSGDIVNRKTSFKGSRAAEYFYLENSESSSKSDETIIMRTKDQEVWITHNGGEKWTRILEDVEVVSIYPNTYFFDSVYFITPGDEVYYTFDRGVTTPKKMKVPTKPNRQNLQILDFHPKNKEWLIWTGQKDCESAETCHAVAHWTRDNGEQWHRLLSYVGLCKWIRGEKQEVISDKLIFCEHDEKENGSGRLQLLASDNFFDDKKEHFPDIIGFATMAEFIVVASINEDGNSLKASTSIDGSSFAEAKFPHNFNVPHQTAYTVLDSVTHAVFMHVTTNPKKGYEFGSLLKSNSNGTNYVLSLDSVNRNEDGYVDFEKMHSIEGVAIANRVVNADKALDGEKKKLRSMITHNDGATWEYIQVVGKDSEKKDYKCNTKKLDECSLNLHHYTERTDPRDTFASGSAVGLMMGVGNVGNVLTGYADGDTFLTVDGGVTWKEVKKGQYMWEYGDQGSIIVIVDVMGATDKVHYSLDSGENWHEYVFAEKDEKIVVEDISTLPSDTSRKFLLWGRREGGGDKFWTIQLDFTGITDVECELKDDGEANSDFELWEPKHPDGCLFGHIAQYHRKIPTHNCYIGKTIKQPHRILKNCECARRDYECDFNYQRQNDGTCALVEGFQPPDHKLSCTLDHTLIEWWEPNGYRRLPMTTCEGGDEKDKRKSHACPGHEKEYGDKRGGAGFFTLFLAVILPLSAASVIGWYVWTKLLDGRIGGAIRLGEDSSGGQSPLVKYPIIILSAVIAVVVSIPVILGAIGTWVAGKFTRTRRYTSRQSFARGADYSIVNNDEGELLGSDDEDEL</sequence>
<dbReference type="PANTHER" id="PTHR12106:SF27">
    <property type="entry name" value="SORTILIN-RELATED RECEPTOR"/>
    <property type="match status" value="1"/>
</dbReference>
<organism evidence="19 20">
    <name type="scientific">Discina gigas</name>
    <dbReference type="NCBI Taxonomy" id="1032678"/>
    <lineage>
        <taxon>Eukaryota</taxon>
        <taxon>Fungi</taxon>
        <taxon>Dikarya</taxon>
        <taxon>Ascomycota</taxon>
        <taxon>Pezizomycotina</taxon>
        <taxon>Pezizomycetes</taxon>
        <taxon>Pezizales</taxon>
        <taxon>Discinaceae</taxon>
        <taxon>Discina</taxon>
    </lineage>
</organism>
<evidence type="ECO:0000256" key="1">
    <source>
        <dbReference type="ARBA" id="ARBA00004166"/>
    </source>
</evidence>
<evidence type="ECO:0000256" key="7">
    <source>
        <dbReference type="ARBA" id="ARBA00022927"/>
    </source>
</evidence>
<dbReference type="Gene3D" id="2.130.10.10">
    <property type="entry name" value="YVTN repeat-like/Quinoprotein amine dehydrogenase"/>
    <property type="match status" value="1"/>
</dbReference>
<evidence type="ECO:0000256" key="11">
    <source>
        <dbReference type="ARBA" id="ARBA00023180"/>
    </source>
</evidence>
<evidence type="ECO:0000256" key="17">
    <source>
        <dbReference type="SAM" id="Phobius"/>
    </source>
</evidence>
<evidence type="ECO:0000256" key="5">
    <source>
        <dbReference type="ARBA" id="ARBA00022692"/>
    </source>
</evidence>
<dbReference type="InterPro" id="IPR006581">
    <property type="entry name" value="VPS10"/>
</dbReference>
<dbReference type="InterPro" id="IPR031778">
    <property type="entry name" value="Sortilin_N"/>
</dbReference>
<evidence type="ECO:0000256" key="3">
    <source>
        <dbReference type="ARBA" id="ARBA00015369"/>
    </source>
</evidence>
<feature type="transmembrane region" description="Helical" evidence="17">
    <location>
        <begin position="1527"/>
        <end position="1551"/>
    </location>
</feature>
<evidence type="ECO:0000256" key="4">
    <source>
        <dbReference type="ARBA" id="ARBA00022448"/>
    </source>
</evidence>
<dbReference type="Pfam" id="PF15901">
    <property type="entry name" value="Sortilin_C"/>
    <property type="match status" value="2"/>
</dbReference>
<keyword evidence="20" id="KW-1185">Reference proteome</keyword>
<keyword evidence="17" id="KW-1133">Transmembrane helix</keyword>
<evidence type="ECO:0000256" key="10">
    <source>
        <dbReference type="ARBA" id="ARBA00023170"/>
    </source>
</evidence>
<evidence type="ECO:0000256" key="12">
    <source>
        <dbReference type="ARBA" id="ARBA00025569"/>
    </source>
</evidence>
<dbReference type="CDD" id="cd22249">
    <property type="entry name" value="UDM1_RNF168_RNF169-like"/>
    <property type="match status" value="1"/>
</dbReference>
<dbReference type="InterPro" id="IPR031777">
    <property type="entry name" value="Sortilin_C"/>
</dbReference>
<evidence type="ECO:0000256" key="14">
    <source>
        <dbReference type="ARBA" id="ARBA00031354"/>
    </source>
</evidence>
<keyword evidence="8" id="KW-0333">Golgi apparatus</keyword>
<keyword evidence="5 17" id="KW-0812">Transmembrane</keyword>
<keyword evidence="4" id="KW-0813">Transport</keyword>
<name>A0ABR3GWN2_9PEZI</name>